<keyword evidence="1" id="KW-1133">Transmembrane helix</keyword>
<proteinExistence type="predicted"/>
<feature type="transmembrane region" description="Helical" evidence="1">
    <location>
        <begin position="78"/>
        <end position="98"/>
    </location>
</feature>
<dbReference type="Proteomes" id="UP000214646">
    <property type="component" value="Unassembled WGS sequence"/>
</dbReference>
<evidence type="ECO:0000313" key="2">
    <source>
        <dbReference type="EMBL" id="OWK39805.1"/>
    </source>
</evidence>
<gene>
    <name evidence="2" type="ORF">FRUB_05695</name>
</gene>
<evidence type="ECO:0000256" key="1">
    <source>
        <dbReference type="SAM" id="Phobius"/>
    </source>
</evidence>
<dbReference type="OrthoDB" id="268559at2"/>
<protein>
    <submittedName>
        <fullName evidence="2">Uncharacterized protein</fullName>
    </submittedName>
</protein>
<evidence type="ECO:0000313" key="3">
    <source>
        <dbReference type="Proteomes" id="UP000214646"/>
    </source>
</evidence>
<feature type="transmembrane region" description="Helical" evidence="1">
    <location>
        <begin position="105"/>
        <end position="124"/>
    </location>
</feature>
<sequence>MKTDVMTPSTPPAPPPTAVTVYNVLRPATKAGAAQIVIYGHSSLLYWWPVWLLCFILAGATYAERDRSGGVTVTDTNLPGLVFVMTLLAVVMSSTVLLRGMVSVVVIMGLITAGIALAWLGWWGNILTFLDGLEIRINALGYLCIGIPLFVGWVVVLCVYDRMHYVIFDHSQIRYVLEVGDGETVMPAEGTVVEKKRSDAFRHWVLGLGTGDLMIHSGGPNSPTIQLRNVLRIHRKLAVIDQMLREKAVTVA</sequence>
<dbReference type="AlphaFoldDB" id="A0A225DTU9"/>
<dbReference type="RefSeq" id="WP_143393463.1">
    <property type="nucleotide sequence ID" value="NZ_NIDE01000009.1"/>
</dbReference>
<keyword evidence="1" id="KW-0812">Transmembrane</keyword>
<keyword evidence="1" id="KW-0472">Membrane</keyword>
<dbReference type="EMBL" id="NIDE01000009">
    <property type="protein sequence ID" value="OWK39805.1"/>
    <property type="molecule type" value="Genomic_DNA"/>
</dbReference>
<feature type="transmembrane region" description="Helical" evidence="1">
    <location>
        <begin position="139"/>
        <end position="160"/>
    </location>
</feature>
<accession>A0A225DTU9</accession>
<name>A0A225DTU9_9BACT</name>
<organism evidence="2 3">
    <name type="scientific">Fimbriiglobus ruber</name>
    <dbReference type="NCBI Taxonomy" id="1908690"/>
    <lineage>
        <taxon>Bacteria</taxon>
        <taxon>Pseudomonadati</taxon>
        <taxon>Planctomycetota</taxon>
        <taxon>Planctomycetia</taxon>
        <taxon>Gemmatales</taxon>
        <taxon>Gemmataceae</taxon>
        <taxon>Fimbriiglobus</taxon>
    </lineage>
</organism>
<reference evidence="3" key="1">
    <citation type="submission" date="2017-06" db="EMBL/GenBank/DDBJ databases">
        <title>Genome analysis of Fimbriiglobus ruber SP5, the first member of the order Planctomycetales with confirmed chitinolytic capability.</title>
        <authorList>
            <person name="Ravin N.V."/>
            <person name="Rakitin A.L."/>
            <person name="Ivanova A.A."/>
            <person name="Beletsky A.V."/>
            <person name="Kulichevskaya I.S."/>
            <person name="Mardanov A.V."/>
            <person name="Dedysh S.N."/>
        </authorList>
    </citation>
    <scope>NUCLEOTIDE SEQUENCE [LARGE SCALE GENOMIC DNA]</scope>
    <source>
        <strain evidence="3">SP5</strain>
    </source>
</reference>
<feature type="transmembrane region" description="Helical" evidence="1">
    <location>
        <begin position="44"/>
        <end position="63"/>
    </location>
</feature>
<keyword evidence="3" id="KW-1185">Reference proteome</keyword>
<comment type="caution">
    <text evidence="2">The sequence shown here is derived from an EMBL/GenBank/DDBJ whole genome shotgun (WGS) entry which is preliminary data.</text>
</comment>